<name>A0A8R1HUT3_CAEJA</name>
<dbReference type="Proteomes" id="UP000005237">
    <property type="component" value="Unassembled WGS sequence"/>
</dbReference>
<evidence type="ECO:0000313" key="4">
    <source>
        <dbReference type="Proteomes" id="UP000005237"/>
    </source>
</evidence>
<keyword evidence="1" id="KW-0812">Transmembrane</keyword>
<evidence type="ECO:0000256" key="2">
    <source>
        <dbReference type="SAM" id="SignalP"/>
    </source>
</evidence>
<keyword evidence="2" id="KW-0732">Signal</keyword>
<dbReference type="AlphaFoldDB" id="A0A8R1HUT3"/>
<sequence>MQILRVFLVLSLLASNLTAGKTNETTEPSSTIETFTIAETTQDPSYASPNIVVEVEDGDDVAAEMDPIGVEEVREVDLTNMYDDSDNESSNDTKIETNAILDTVPKIINRKLDEESKSKFGVMHELVFDDVDEENITSVENSTSSDRGRAFLKPDGVILPTPKEEDYFASENATNTSDYEPLTFWNHTRLFVSWFSSKNSLLIFFILALISSIFLLVAFLVVRNCCRRRWNTYTYPAHVTGAGGVTDDLYNTSSFSHRYTKVTLPDQKEVTMQLVSADCSMDDI</sequence>
<proteinExistence type="predicted"/>
<keyword evidence="1" id="KW-1133">Transmembrane helix</keyword>
<evidence type="ECO:0000313" key="3">
    <source>
        <dbReference type="EnsemblMetazoa" id="CJA12452.1"/>
    </source>
</evidence>
<dbReference type="EnsemblMetazoa" id="CJA12452.1">
    <property type="protein sequence ID" value="CJA12452.1"/>
    <property type="gene ID" value="WBGene00131656"/>
</dbReference>
<keyword evidence="4" id="KW-1185">Reference proteome</keyword>
<feature type="signal peptide" evidence="2">
    <location>
        <begin position="1"/>
        <end position="19"/>
    </location>
</feature>
<accession>A0A8R1HUT3</accession>
<reference evidence="3" key="2">
    <citation type="submission" date="2022-06" db="UniProtKB">
        <authorList>
            <consortium name="EnsemblMetazoa"/>
        </authorList>
    </citation>
    <scope>IDENTIFICATION</scope>
    <source>
        <strain evidence="3">DF5081</strain>
    </source>
</reference>
<reference evidence="4" key="1">
    <citation type="submission" date="2010-08" db="EMBL/GenBank/DDBJ databases">
        <authorList>
            <consortium name="Caenorhabditis japonica Sequencing Consortium"/>
            <person name="Wilson R.K."/>
        </authorList>
    </citation>
    <scope>NUCLEOTIDE SEQUENCE [LARGE SCALE GENOMIC DNA]</scope>
    <source>
        <strain evidence="4">DF5081</strain>
    </source>
</reference>
<evidence type="ECO:0000256" key="1">
    <source>
        <dbReference type="SAM" id="Phobius"/>
    </source>
</evidence>
<keyword evidence="1" id="KW-0472">Membrane</keyword>
<feature type="transmembrane region" description="Helical" evidence="1">
    <location>
        <begin position="201"/>
        <end position="222"/>
    </location>
</feature>
<feature type="chain" id="PRO_5035864950" evidence="2">
    <location>
        <begin position="20"/>
        <end position="284"/>
    </location>
</feature>
<dbReference type="OMA" id="ARECCKS"/>
<protein>
    <submittedName>
        <fullName evidence="3">Uncharacterized protein</fullName>
    </submittedName>
</protein>
<organism evidence="3 4">
    <name type="scientific">Caenorhabditis japonica</name>
    <dbReference type="NCBI Taxonomy" id="281687"/>
    <lineage>
        <taxon>Eukaryota</taxon>
        <taxon>Metazoa</taxon>
        <taxon>Ecdysozoa</taxon>
        <taxon>Nematoda</taxon>
        <taxon>Chromadorea</taxon>
        <taxon>Rhabditida</taxon>
        <taxon>Rhabditina</taxon>
        <taxon>Rhabditomorpha</taxon>
        <taxon>Rhabditoidea</taxon>
        <taxon>Rhabditidae</taxon>
        <taxon>Peloderinae</taxon>
        <taxon>Caenorhabditis</taxon>
    </lineage>
</organism>